<dbReference type="eggNOG" id="ENOG502SENG">
    <property type="taxonomic scope" value="Eukaryota"/>
</dbReference>
<dbReference type="HOGENOM" id="CLU_256627_0_0_1"/>
<keyword evidence="2 3" id="KW-0812">Transmembrane</keyword>
<dbReference type="KEGG" id="tet:TTHERM_00295350"/>
<dbReference type="GeneID" id="7829451"/>
<evidence type="ECO:0000313" key="3">
    <source>
        <dbReference type="EMBL" id="EAR92922.1"/>
    </source>
</evidence>
<feature type="transmembrane region" description="Helical" evidence="2">
    <location>
        <begin position="79"/>
        <end position="101"/>
    </location>
</feature>
<organism evidence="3 4">
    <name type="scientific">Tetrahymena thermophila (strain SB210)</name>
    <dbReference type="NCBI Taxonomy" id="312017"/>
    <lineage>
        <taxon>Eukaryota</taxon>
        <taxon>Sar</taxon>
        <taxon>Alveolata</taxon>
        <taxon>Ciliophora</taxon>
        <taxon>Intramacronucleata</taxon>
        <taxon>Oligohymenophorea</taxon>
        <taxon>Hymenostomatida</taxon>
        <taxon>Tetrahymenina</taxon>
        <taxon>Tetrahymenidae</taxon>
        <taxon>Tetrahymena</taxon>
    </lineage>
</organism>
<keyword evidence="2" id="KW-0472">Membrane</keyword>
<dbReference type="InParanoid" id="I7M0Y1"/>
<dbReference type="RefSeq" id="XP_001013167.1">
    <property type="nucleotide sequence ID" value="XM_001013167.1"/>
</dbReference>
<keyword evidence="4" id="KW-1185">Reference proteome</keyword>
<feature type="region of interest" description="Disordered" evidence="1">
    <location>
        <begin position="14"/>
        <end position="37"/>
    </location>
</feature>
<reference evidence="4" key="1">
    <citation type="journal article" date="2006" name="PLoS Biol.">
        <title>Macronuclear genome sequence of the ciliate Tetrahymena thermophila, a model eukaryote.</title>
        <authorList>
            <person name="Eisen J.A."/>
            <person name="Coyne R.S."/>
            <person name="Wu M."/>
            <person name="Wu D."/>
            <person name="Thiagarajan M."/>
            <person name="Wortman J.R."/>
            <person name="Badger J.H."/>
            <person name="Ren Q."/>
            <person name="Amedeo P."/>
            <person name="Jones K.M."/>
            <person name="Tallon L.J."/>
            <person name="Delcher A.L."/>
            <person name="Salzberg S.L."/>
            <person name="Silva J.C."/>
            <person name="Haas B.J."/>
            <person name="Majoros W.H."/>
            <person name="Farzad M."/>
            <person name="Carlton J.M."/>
            <person name="Smith R.K. Jr."/>
            <person name="Garg J."/>
            <person name="Pearlman R.E."/>
            <person name="Karrer K.M."/>
            <person name="Sun L."/>
            <person name="Manning G."/>
            <person name="Elde N.C."/>
            <person name="Turkewitz A.P."/>
            <person name="Asai D.J."/>
            <person name="Wilkes D.E."/>
            <person name="Wang Y."/>
            <person name="Cai H."/>
            <person name="Collins K."/>
            <person name="Stewart B.A."/>
            <person name="Lee S.R."/>
            <person name="Wilamowska K."/>
            <person name="Weinberg Z."/>
            <person name="Ruzzo W.L."/>
            <person name="Wloga D."/>
            <person name="Gaertig J."/>
            <person name="Frankel J."/>
            <person name="Tsao C.-C."/>
            <person name="Gorovsky M.A."/>
            <person name="Keeling P.J."/>
            <person name="Waller R.F."/>
            <person name="Patron N.J."/>
            <person name="Cherry J.M."/>
            <person name="Stover N.A."/>
            <person name="Krieger C.J."/>
            <person name="del Toro C."/>
            <person name="Ryder H.F."/>
            <person name="Williamson S.C."/>
            <person name="Barbeau R.A."/>
            <person name="Hamilton E.P."/>
            <person name="Orias E."/>
        </authorList>
    </citation>
    <scope>NUCLEOTIDE SEQUENCE [LARGE SCALE GENOMIC DNA]</scope>
    <source>
        <strain evidence="4">SB210</strain>
    </source>
</reference>
<accession>I7M0Y1</accession>
<evidence type="ECO:0000313" key="4">
    <source>
        <dbReference type="Proteomes" id="UP000009168"/>
    </source>
</evidence>
<gene>
    <name evidence="3" type="ORF">TTHERM_00295350</name>
</gene>
<dbReference type="Proteomes" id="UP000009168">
    <property type="component" value="Unassembled WGS sequence"/>
</dbReference>
<feature type="compositionally biased region" description="Low complexity" evidence="1">
    <location>
        <begin position="22"/>
        <end position="32"/>
    </location>
</feature>
<sequence>MLSANQSFQRENILSSQRIVDNNQPQNYNNQQSGEANNNKALEILDGNQRKQSDLIESIPIDQNSNQQKIPVYKKKKTLIIAGILVAILLASAGIAGYVLYNQLQEKSDSPQIPVTFPKYKEQIMAGQEQNLLKIIHVPKTLRVYEYTLYNLQKTQQSQELENESFSKTTHKLGLVCTNVTESSFDMMLYVMESTFIDNTTNKNSTLSGYPSLKENRPQRRFLKGEIESVTQEESNIDSSIFREFEPLSQNEVEILKAKNITEEQYYFSYLPIIRFTMSKNGLINYVQQPINLRYDLHSVFLNILEQISPVVLKDFYSIVQQEPTKNGNKRVLQFAKQQYSQRMLNNQESQPNLEAQVATDVNGNLQKSFSQTNNKENYAVENTSYTQNTTIINGALKSSQVESIFSMSDNSNNQEHQAPLMKNIGMNSNCTITFMYQNDEMDSNLYDQLKEDQENMAVLELTWNEAIDIYNKVFNQSYQTHTKSKQNEQKRALEGQDGKAMKTVLKPIFRQNYASIDFGADVKSECVEAAIISGDDICTVGLYSYFNGNSMLVAEKQTKINISQVLKYYQYIQYILSDKIVTVKGKLQNHIETISNQLNDIMTRVDIMLDIQQNPVLKDIYNVVYKDELKIISQINQIELFINTAIKNVNKIAEDPLTTLKSRILNFLLKKQIDIREQVENIEKFYKGQFKRILDYIISVKNNGVSDKVYQKLKSALEHYDGVIIELVEIPVKKMLDAVEASILEQADQAYKNSMQVDQQVSVDSKSAVAQNKTDISAPLKLKQILTTANLTDTLSTIVSKSVKQIFNQTQVHDALMKGLKQSLDLQKTDVIKQLDGLKRNNTVEANQEVDEIIQDIESVVDYSINLYHDVKEVKDDIVEIVNALKKLQGYDTKKLILDLTSNLIDFPVNLAVQIKDSAVVTVQKIKQIGSNMKTNLLQWKDDLVKNSTSLVTEVKTLYKDVIDFLQIKQLPSSDDPKFYSKPLFDDISQLTNGVKDLMNVKFQNLTNTYNRFVEIPNKFKKFISDFQALGKRTVDFYTEIKVAITSVKIEGGLLWQYIQNKTAEAKSASFSSIQNVINSDLVEQVQSQAISPLSDSSSSIMKTDMIAYQQQVDFQQTNMTQIYKEVIKTIIANSEFDKKSITFEPFSFPLEYVYFYPTPIGVAIKLKLSASWNAGFNLNLSFKNATLDLSAGVNTKVSVLGEVSASIVIAEVGGYAEGTFLETSVTTGIQLQVLNSFHGNFYIDGSFKPYSVKIGIYYMYYFPSEITKCGSIPQPTQDEIKGQIEVKKNVQTINQSIISSIFNKIKKAIDCLTQIKLAPQKKDIFPPIQVQGQIYQKRLFEESF</sequence>
<name>I7M0Y1_TETTS</name>
<dbReference type="EMBL" id="GG662740">
    <property type="protein sequence ID" value="EAR92922.1"/>
    <property type="molecule type" value="Genomic_DNA"/>
</dbReference>
<dbReference type="OrthoDB" id="322144at2759"/>
<evidence type="ECO:0000256" key="1">
    <source>
        <dbReference type="SAM" id="MobiDB-lite"/>
    </source>
</evidence>
<evidence type="ECO:0000256" key="2">
    <source>
        <dbReference type="SAM" id="Phobius"/>
    </source>
</evidence>
<keyword evidence="2" id="KW-1133">Transmembrane helix</keyword>
<protein>
    <submittedName>
        <fullName evidence="3">Transmembrane protein, putative</fullName>
    </submittedName>
</protein>
<proteinExistence type="predicted"/>